<feature type="transmembrane region" description="Helical" evidence="6">
    <location>
        <begin position="268"/>
        <end position="287"/>
    </location>
</feature>
<feature type="transmembrane region" description="Helical" evidence="6">
    <location>
        <begin position="50"/>
        <end position="74"/>
    </location>
</feature>
<keyword evidence="5 6" id="KW-0472">Membrane</keyword>
<dbReference type="PANTHER" id="PTHR23513:SF6">
    <property type="entry name" value="MAJOR FACILITATOR SUPERFAMILY ASSOCIATED DOMAIN-CONTAINING PROTEIN"/>
    <property type="match status" value="1"/>
</dbReference>
<evidence type="ECO:0000256" key="5">
    <source>
        <dbReference type="ARBA" id="ARBA00023136"/>
    </source>
</evidence>
<keyword evidence="8" id="KW-1185">Reference proteome</keyword>
<dbReference type="Gene3D" id="1.20.1250.20">
    <property type="entry name" value="MFS general substrate transporter like domains"/>
    <property type="match status" value="1"/>
</dbReference>
<evidence type="ECO:0000256" key="3">
    <source>
        <dbReference type="ARBA" id="ARBA00022692"/>
    </source>
</evidence>
<evidence type="ECO:0000256" key="1">
    <source>
        <dbReference type="ARBA" id="ARBA00004651"/>
    </source>
</evidence>
<organism evidence="7 8">
    <name type="scientific">Candidatus Lokiarchaeum ossiferum</name>
    <dbReference type="NCBI Taxonomy" id="2951803"/>
    <lineage>
        <taxon>Archaea</taxon>
        <taxon>Promethearchaeati</taxon>
        <taxon>Promethearchaeota</taxon>
        <taxon>Promethearchaeia</taxon>
        <taxon>Promethearchaeales</taxon>
        <taxon>Promethearchaeaceae</taxon>
        <taxon>Candidatus Lokiarchaeum</taxon>
    </lineage>
</organism>
<feature type="transmembrane region" description="Helical" evidence="6">
    <location>
        <begin position="385"/>
        <end position="409"/>
    </location>
</feature>
<feature type="transmembrane region" description="Helical" evidence="6">
    <location>
        <begin position="323"/>
        <end position="348"/>
    </location>
</feature>
<dbReference type="CDD" id="cd06173">
    <property type="entry name" value="MFS_MefA_like"/>
    <property type="match status" value="1"/>
</dbReference>
<feature type="transmembrane region" description="Helical" evidence="6">
    <location>
        <begin position="151"/>
        <end position="170"/>
    </location>
</feature>
<feature type="transmembrane region" description="Helical" evidence="6">
    <location>
        <begin position="26"/>
        <end position="43"/>
    </location>
</feature>
<reference evidence="7" key="1">
    <citation type="submission" date="2022-09" db="EMBL/GenBank/DDBJ databases">
        <title>Actin cytoskeleton and complex cell architecture in an #Asgard archaeon.</title>
        <authorList>
            <person name="Ponce Toledo R.I."/>
            <person name="Schleper C."/>
            <person name="Rodrigues Oliveira T."/>
            <person name="Wollweber F."/>
            <person name="Xu J."/>
            <person name="Rittmann S."/>
            <person name="Klingl A."/>
            <person name="Pilhofer M."/>
        </authorList>
    </citation>
    <scope>NUCLEOTIDE SEQUENCE</scope>
    <source>
        <strain evidence="7">B-35</strain>
    </source>
</reference>
<accession>A0ABY6HUZ8</accession>
<protein>
    <submittedName>
        <fullName evidence="7">Enterobactin exporter EntS</fullName>
    </submittedName>
</protein>
<dbReference type="Pfam" id="PF07690">
    <property type="entry name" value="MFS_1"/>
    <property type="match status" value="1"/>
</dbReference>
<feature type="transmembrane region" description="Helical" evidence="6">
    <location>
        <begin position="94"/>
        <end position="112"/>
    </location>
</feature>
<feature type="transmembrane region" description="Helical" evidence="6">
    <location>
        <begin position="360"/>
        <end position="379"/>
    </location>
</feature>
<evidence type="ECO:0000256" key="6">
    <source>
        <dbReference type="SAM" id="Phobius"/>
    </source>
</evidence>
<proteinExistence type="predicted"/>
<dbReference type="SUPFAM" id="SSF103473">
    <property type="entry name" value="MFS general substrate transporter"/>
    <property type="match status" value="1"/>
</dbReference>
<evidence type="ECO:0000256" key="4">
    <source>
        <dbReference type="ARBA" id="ARBA00022989"/>
    </source>
</evidence>
<evidence type="ECO:0000256" key="2">
    <source>
        <dbReference type="ARBA" id="ARBA00022475"/>
    </source>
</evidence>
<gene>
    <name evidence="7" type="ORF">NEF87_003627</name>
</gene>
<feature type="transmembrane region" description="Helical" evidence="6">
    <location>
        <begin position="238"/>
        <end position="262"/>
    </location>
</feature>
<dbReference type="InterPro" id="IPR036259">
    <property type="entry name" value="MFS_trans_sf"/>
</dbReference>
<dbReference type="EMBL" id="CP104013">
    <property type="protein sequence ID" value="UYP47342.1"/>
    <property type="molecule type" value="Genomic_DNA"/>
</dbReference>
<comment type="subcellular location">
    <subcellularLocation>
        <location evidence="1">Cell membrane</location>
        <topology evidence="1">Multi-pass membrane protein</topology>
    </subcellularLocation>
</comment>
<keyword evidence="4 6" id="KW-1133">Transmembrane helix</keyword>
<dbReference type="InterPro" id="IPR011701">
    <property type="entry name" value="MFS"/>
</dbReference>
<keyword evidence="3 6" id="KW-0812">Transmembrane</keyword>
<sequence>METRDYKQPTIKNYHHYLIFWAGQRLSYLGSEIVQFALIWWLTETSQSATILSIGMFITILPRVLLSSFAGVIADKFDRKKVVAIADGLQALTTLTLILLILIQNIAIWLVLSFNGIRAIFQTFHDPATNAVASTMVPKSKLSRINGMNQLVRSIIDMLCPIIAVLLMSFLPIHSILWVDIITFGIAITTLLMITIPKNPKVISEQLETEQSIKTSFKGELMEGIHAIESVKGLSAMFILVACTNLFLSPFNVLSTFFVNVIHGGNEVNMAILSVVFQVGLILGALVSSLKKEWKKKALVMVISVIAVFSGIIFMAFTPEGNFYWMSVGGFIVTFLLPMFQTLLVTIMQTTVPREKMGRIFGIFSTVNSATMLLGYVASGPLADLIGVVPLYIVSSLIAIGFVLLLYFFSNLRELDKLDLKSHKVEKSDDDAPVFVSSQILEDKPIESQ</sequence>
<feature type="transmembrane region" description="Helical" evidence="6">
    <location>
        <begin position="176"/>
        <end position="196"/>
    </location>
</feature>
<keyword evidence="2" id="KW-1003">Cell membrane</keyword>
<feature type="transmembrane region" description="Helical" evidence="6">
    <location>
        <begin position="299"/>
        <end position="317"/>
    </location>
</feature>
<evidence type="ECO:0000313" key="8">
    <source>
        <dbReference type="Proteomes" id="UP001208689"/>
    </source>
</evidence>
<dbReference type="Proteomes" id="UP001208689">
    <property type="component" value="Chromosome"/>
</dbReference>
<evidence type="ECO:0000313" key="7">
    <source>
        <dbReference type="EMBL" id="UYP47342.1"/>
    </source>
</evidence>
<dbReference type="PANTHER" id="PTHR23513">
    <property type="entry name" value="INTEGRAL MEMBRANE EFFLUX PROTEIN-RELATED"/>
    <property type="match status" value="1"/>
</dbReference>
<name>A0ABY6HUZ8_9ARCH</name>